<feature type="transmembrane region" description="Helical" evidence="2">
    <location>
        <begin position="45"/>
        <end position="67"/>
    </location>
</feature>
<dbReference type="AlphaFoldDB" id="A0ABD3M7D1"/>
<name>A0ABD3M7D1_9STRA</name>
<dbReference type="PANTHER" id="PTHR12341">
    <property type="entry name" value="5'-&gt;3' EXORIBONUCLEASE"/>
    <property type="match status" value="1"/>
</dbReference>
<feature type="transmembrane region" description="Helical" evidence="2">
    <location>
        <begin position="184"/>
        <end position="207"/>
    </location>
</feature>
<gene>
    <name evidence="4" type="ORF">ACHAWU_002816</name>
</gene>
<dbReference type="EMBL" id="JALLBG020000247">
    <property type="protein sequence ID" value="KAL3757896.1"/>
    <property type="molecule type" value="Genomic_DNA"/>
</dbReference>
<keyword evidence="2" id="KW-1133">Transmembrane helix</keyword>
<dbReference type="Gene3D" id="3.40.50.12390">
    <property type="match status" value="1"/>
</dbReference>
<sequence>MPTWLITLPPRSQFLIGLCLYIFHLRILTQHQITFPFQLIPNDEGWFQSIGLDSLAGMVAFGALLWLRKSSEAFASSSSSSKGVGEDTVTAAVPPIWTDPRWSEAPWRLRSKTKKKRKKVKSENDHNNIDKAKVPVVHPRTTSIIAFVLLTIGYFSTGRLSLLFENLLYTAAGSGLPLTVPMHRSLVVLLGHLAWVGVGSAILAGVLSPRPFFGGGWITTTTPKQNDDEQNPTMMDRKQSKKRMQKILRPYRWYTNKWDTYWLWWTIGGYFVSAWLFNIADFINQIILPPYLFAQQGEGVVAQLINPENNDFFASLVGYIAPCLSAPWWEEVLYRGYLLPALGLFMGFWPSVFMARPGQLSLKHDRERVTLNITPGTAYMDKVTIALLYWAWQYVARFPRVKVYMSPSSVHGEGEVKLLDWIMHGKRSLSSPKGHRMNVKQNETIAILGGDSDLVLMGLVIPPSITHNIHVILPGVKGESLVVSVWETTRTMVRMIEGTAIYGTESTRKAKRRRSLTLGQVIQARIDTALLIILNGNDYLPKLRGCRAGFNSFFPVYLDLVKVWLDEQSEIGCRDSFLISLDDNGQLYLNVPFAKAFFRELASKAEVTSYSDVVRDSSLTLQSHLGHLNNLVEARIMPGPINFDVMSPEDSLFQQELYEMNAKLHQNTTQLINDVFAEGAEIVRLTIGNFPDDFMASSNTTTKKENNKSAIESGKVDGQGVISRIMTRKNGGRAYLFEIPHRQKSSLKASRDRLACLALQEIFGVDNVDTLFAGDDDDDDDELDFETSDGSSVSVKLVEYLENIEKKGQLKIKCTDLIGHTTTAPLSDGLSCLAAIPPQAWHIVPEPYSWLVHPSRQDSFEELYNSCFHPETSTFDIESFSQKCNTEISKSGISRSSKAGKSSTSQKAPGQNNPKIRKVSVGDNFWTVLKYSRIPLDQPFEPPEPFADRIPRLRKNARIRATKIPVKTQVERTNENLIDATQAENSSEIDGSEGNCNDGLKVSVHDIPYNVAFKSSRI</sequence>
<keyword evidence="5" id="KW-1185">Reference proteome</keyword>
<comment type="caution">
    <text evidence="4">The sequence shown here is derived from an EMBL/GenBank/DDBJ whole genome shotgun (WGS) entry which is preliminary data.</text>
</comment>
<protein>
    <recommendedName>
        <fullName evidence="3">Xrn1 N-terminal domain-containing protein</fullName>
    </recommendedName>
</protein>
<evidence type="ECO:0000313" key="4">
    <source>
        <dbReference type="EMBL" id="KAL3757896.1"/>
    </source>
</evidence>
<proteinExistence type="predicted"/>
<evidence type="ECO:0000259" key="3">
    <source>
        <dbReference type="Pfam" id="PF03159"/>
    </source>
</evidence>
<reference evidence="4 5" key="1">
    <citation type="submission" date="2024-10" db="EMBL/GenBank/DDBJ databases">
        <title>Updated reference genomes for cyclostephanoid diatoms.</title>
        <authorList>
            <person name="Roberts W.R."/>
            <person name="Alverson A.J."/>
        </authorList>
    </citation>
    <scope>NUCLEOTIDE SEQUENCE [LARGE SCALE GENOMIC DNA]</scope>
    <source>
        <strain evidence="4 5">AJA232-27</strain>
    </source>
</reference>
<feature type="region of interest" description="Disordered" evidence="1">
    <location>
        <begin position="891"/>
        <end position="917"/>
    </location>
</feature>
<dbReference type="InterPro" id="IPR027073">
    <property type="entry name" value="5_3_exoribonuclease"/>
</dbReference>
<dbReference type="PANTHER" id="PTHR12341:SF41">
    <property type="entry name" value="5'-3' EXORIBONUCLEASE 2"/>
    <property type="match status" value="1"/>
</dbReference>
<dbReference type="InterPro" id="IPR004859">
    <property type="entry name" value="Xrn1_N"/>
</dbReference>
<dbReference type="Proteomes" id="UP001530293">
    <property type="component" value="Unassembled WGS sequence"/>
</dbReference>
<keyword evidence="2" id="KW-0812">Transmembrane</keyword>
<dbReference type="Pfam" id="PF03159">
    <property type="entry name" value="XRN_N"/>
    <property type="match status" value="1"/>
</dbReference>
<evidence type="ECO:0000313" key="5">
    <source>
        <dbReference type="Proteomes" id="UP001530293"/>
    </source>
</evidence>
<feature type="domain" description="Xrn1 N-terminal" evidence="3">
    <location>
        <begin position="370"/>
        <end position="461"/>
    </location>
</feature>
<feature type="transmembrane region" description="Helical" evidence="2">
    <location>
        <begin position="12"/>
        <end position="33"/>
    </location>
</feature>
<feature type="compositionally biased region" description="Low complexity" evidence="1">
    <location>
        <begin position="891"/>
        <end position="908"/>
    </location>
</feature>
<keyword evidence="2" id="KW-0472">Membrane</keyword>
<organism evidence="4 5">
    <name type="scientific">Discostella pseudostelligera</name>
    <dbReference type="NCBI Taxonomy" id="259834"/>
    <lineage>
        <taxon>Eukaryota</taxon>
        <taxon>Sar</taxon>
        <taxon>Stramenopiles</taxon>
        <taxon>Ochrophyta</taxon>
        <taxon>Bacillariophyta</taxon>
        <taxon>Coscinodiscophyceae</taxon>
        <taxon>Thalassiosirophycidae</taxon>
        <taxon>Stephanodiscales</taxon>
        <taxon>Stephanodiscaceae</taxon>
        <taxon>Discostella</taxon>
    </lineage>
</organism>
<feature type="transmembrane region" description="Helical" evidence="2">
    <location>
        <begin position="261"/>
        <end position="280"/>
    </location>
</feature>
<evidence type="ECO:0000256" key="1">
    <source>
        <dbReference type="SAM" id="MobiDB-lite"/>
    </source>
</evidence>
<feature type="transmembrane region" description="Helical" evidence="2">
    <location>
        <begin position="144"/>
        <end position="164"/>
    </location>
</feature>
<evidence type="ECO:0000256" key="2">
    <source>
        <dbReference type="SAM" id="Phobius"/>
    </source>
</evidence>
<accession>A0ABD3M7D1</accession>